<dbReference type="Pfam" id="PF02698">
    <property type="entry name" value="DUF218"/>
    <property type="match status" value="1"/>
</dbReference>
<evidence type="ECO:0000313" key="3">
    <source>
        <dbReference type="EMBL" id="PFH04283.1"/>
    </source>
</evidence>
<comment type="caution">
    <text evidence="3">The sequence shown here is derived from an EMBL/GenBank/DDBJ whole genome shotgun (WGS) entry which is preliminary data.</text>
</comment>
<feature type="transmembrane region" description="Helical" evidence="1">
    <location>
        <begin position="12"/>
        <end position="29"/>
    </location>
</feature>
<dbReference type="InterPro" id="IPR003848">
    <property type="entry name" value="DUF218"/>
</dbReference>
<gene>
    <name evidence="3" type="ORF">M972_113113</name>
</gene>
<dbReference type="EMBL" id="PDBW01000001">
    <property type="protein sequence ID" value="PFH04283.1"/>
    <property type="molecule type" value="Genomic_DNA"/>
</dbReference>
<feature type="domain" description="DUF218" evidence="2">
    <location>
        <begin position="78"/>
        <end position="244"/>
    </location>
</feature>
<reference evidence="3 4" key="1">
    <citation type="submission" date="2017-09" db="EMBL/GenBank/DDBJ databases">
        <title>Evaluation of Pacific Biosciences Sequencing Technology to Finishing C. thermocellum Genome Sequences.</title>
        <authorList>
            <person name="Brown S."/>
        </authorList>
    </citation>
    <scope>NUCLEOTIDE SEQUENCE [LARGE SCALE GENOMIC DNA]</scope>
    <source>
        <strain evidence="3 4">AD2</strain>
    </source>
</reference>
<dbReference type="PANTHER" id="PTHR30336:SF4">
    <property type="entry name" value="ENVELOPE BIOGENESIS FACTOR ELYC"/>
    <property type="match status" value="1"/>
</dbReference>
<protein>
    <submittedName>
        <fullName evidence="3">Uncharacterized SAM-binding protein YcdF (DUF218 family)</fullName>
    </submittedName>
</protein>
<dbReference type="InterPro" id="IPR051599">
    <property type="entry name" value="Cell_Envelope_Assoc"/>
</dbReference>
<sequence length="251" mass="28321">MLYLVKFFYQTFLLPPGCIILLLAAASFWQYKKKDPKCTKLFVIITAILYLISTPMVCDSLIWSLEKKYQPPSELNGDVIIMLGGGAFADTPNVNGKGHLSSIAANRLLTCVQLYYKLDVPIIISGGQIPGHTTSEGEIAMNILLSLGVPEEKIIVENRSLNTTQNAFYTKELLDKHGFNKPILVTSAFHMKRAVKQFEKNEVNVIPYPTDYQTNSIRKITFMDFVPSAEALQKFYFSVKEYVGIVASRWY</sequence>
<dbReference type="PANTHER" id="PTHR30336">
    <property type="entry name" value="INNER MEMBRANE PROTEIN, PROBABLE PERMEASE"/>
    <property type="match status" value="1"/>
</dbReference>
<evidence type="ECO:0000256" key="1">
    <source>
        <dbReference type="SAM" id="Phobius"/>
    </source>
</evidence>
<dbReference type="GO" id="GO:0043164">
    <property type="term" value="P:Gram-negative-bacterium-type cell wall biogenesis"/>
    <property type="evidence" value="ECO:0007669"/>
    <property type="project" value="TreeGrafter"/>
</dbReference>
<dbReference type="Proteomes" id="UP000223596">
    <property type="component" value="Unassembled WGS sequence"/>
</dbReference>
<dbReference type="InterPro" id="IPR014729">
    <property type="entry name" value="Rossmann-like_a/b/a_fold"/>
</dbReference>
<accession>A0AB36TKJ1</accession>
<dbReference type="GO" id="GO:0000270">
    <property type="term" value="P:peptidoglycan metabolic process"/>
    <property type="evidence" value="ECO:0007669"/>
    <property type="project" value="TreeGrafter"/>
</dbReference>
<name>A0AB36TKJ1_ACETH</name>
<dbReference type="RefSeq" id="WP_003518136.1">
    <property type="nucleotide sequence ID" value="NZ_CP013828.1"/>
</dbReference>
<dbReference type="CDD" id="cd06259">
    <property type="entry name" value="YdcF-like"/>
    <property type="match status" value="1"/>
</dbReference>
<dbReference type="GO" id="GO:0005886">
    <property type="term" value="C:plasma membrane"/>
    <property type="evidence" value="ECO:0007669"/>
    <property type="project" value="TreeGrafter"/>
</dbReference>
<dbReference type="Gene3D" id="3.40.50.620">
    <property type="entry name" value="HUPs"/>
    <property type="match status" value="1"/>
</dbReference>
<evidence type="ECO:0000259" key="2">
    <source>
        <dbReference type="Pfam" id="PF02698"/>
    </source>
</evidence>
<proteinExistence type="predicted"/>
<dbReference type="GeneID" id="35805374"/>
<evidence type="ECO:0000313" key="4">
    <source>
        <dbReference type="Proteomes" id="UP000223596"/>
    </source>
</evidence>
<organism evidence="3 4">
    <name type="scientific">Acetivibrio thermocellus AD2</name>
    <dbReference type="NCBI Taxonomy" id="1138384"/>
    <lineage>
        <taxon>Bacteria</taxon>
        <taxon>Bacillati</taxon>
        <taxon>Bacillota</taxon>
        <taxon>Clostridia</taxon>
        <taxon>Eubacteriales</taxon>
        <taxon>Oscillospiraceae</taxon>
        <taxon>Acetivibrio</taxon>
    </lineage>
</organism>
<dbReference type="AlphaFoldDB" id="A0AB36TKJ1"/>
<keyword evidence="1" id="KW-0472">Membrane</keyword>
<keyword evidence="1" id="KW-1133">Transmembrane helix</keyword>
<keyword evidence="1" id="KW-0812">Transmembrane</keyword>
<feature type="transmembrane region" description="Helical" evidence="1">
    <location>
        <begin position="41"/>
        <end position="63"/>
    </location>
</feature>